<accession>A0A1J5PY46</accession>
<sequence>MDWRRVVDAGANLFGCKRCHKRIALLCLFDWNSDCVLVVHVGCAICNGRNDYALDVCIQIRSICLALRCPRRQLSQLNPPDCRMNIGHSGVETDHLVLVALFHALVA</sequence>
<proteinExistence type="predicted"/>
<dbReference type="EMBL" id="MLJW01002040">
    <property type="protein sequence ID" value="OIQ75840.1"/>
    <property type="molecule type" value="Genomic_DNA"/>
</dbReference>
<name>A0A1J5PY46_9ZZZZ</name>
<dbReference type="AlphaFoldDB" id="A0A1J5PY46"/>
<evidence type="ECO:0000313" key="1">
    <source>
        <dbReference type="EMBL" id="OIQ75840.1"/>
    </source>
</evidence>
<organism evidence="1">
    <name type="scientific">mine drainage metagenome</name>
    <dbReference type="NCBI Taxonomy" id="410659"/>
    <lineage>
        <taxon>unclassified sequences</taxon>
        <taxon>metagenomes</taxon>
        <taxon>ecological metagenomes</taxon>
    </lineage>
</organism>
<comment type="caution">
    <text evidence="1">The sequence shown here is derived from an EMBL/GenBank/DDBJ whole genome shotgun (WGS) entry which is preliminary data.</text>
</comment>
<reference evidence="1" key="1">
    <citation type="submission" date="2016-10" db="EMBL/GenBank/DDBJ databases">
        <title>Sequence of Gallionella enrichment culture.</title>
        <authorList>
            <person name="Poehlein A."/>
            <person name="Muehling M."/>
            <person name="Daniel R."/>
        </authorList>
    </citation>
    <scope>NUCLEOTIDE SEQUENCE</scope>
</reference>
<protein>
    <submittedName>
        <fullName evidence="1">Uncharacterized protein</fullName>
    </submittedName>
</protein>
<gene>
    <name evidence="1" type="ORF">GALL_424840</name>
</gene>